<name>A0AA36CX01_9BILA</name>
<dbReference type="EMBL" id="CATQJA010002644">
    <property type="protein sequence ID" value="CAJ0576459.1"/>
    <property type="molecule type" value="Genomic_DNA"/>
</dbReference>
<reference evidence="1" key="1">
    <citation type="submission" date="2023-06" db="EMBL/GenBank/DDBJ databases">
        <authorList>
            <person name="Delattre M."/>
        </authorList>
    </citation>
    <scope>NUCLEOTIDE SEQUENCE</scope>
    <source>
        <strain evidence="1">AF72</strain>
    </source>
</reference>
<accession>A0AA36CX01</accession>
<dbReference type="Proteomes" id="UP001177023">
    <property type="component" value="Unassembled WGS sequence"/>
</dbReference>
<proteinExistence type="predicted"/>
<comment type="caution">
    <text evidence="1">The sequence shown here is derived from an EMBL/GenBank/DDBJ whole genome shotgun (WGS) entry which is preliminary data.</text>
</comment>
<evidence type="ECO:0000313" key="2">
    <source>
        <dbReference type="Proteomes" id="UP001177023"/>
    </source>
</evidence>
<gene>
    <name evidence="1" type="ORF">MSPICULIGERA_LOCUS14752</name>
</gene>
<organism evidence="1 2">
    <name type="scientific">Mesorhabditis spiculigera</name>
    <dbReference type="NCBI Taxonomy" id="96644"/>
    <lineage>
        <taxon>Eukaryota</taxon>
        <taxon>Metazoa</taxon>
        <taxon>Ecdysozoa</taxon>
        <taxon>Nematoda</taxon>
        <taxon>Chromadorea</taxon>
        <taxon>Rhabditida</taxon>
        <taxon>Rhabditina</taxon>
        <taxon>Rhabditomorpha</taxon>
        <taxon>Rhabditoidea</taxon>
        <taxon>Rhabditidae</taxon>
        <taxon>Mesorhabditinae</taxon>
        <taxon>Mesorhabditis</taxon>
    </lineage>
</organism>
<evidence type="ECO:0000313" key="1">
    <source>
        <dbReference type="EMBL" id="CAJ0576459.1"/>
    </source>
</evidence>
<keyword evidence="2" id="KW-1185">Reference proteome</keyword>
<protein>
    <submittedName>
        <fullName evidence="1">Uncharacterized protein</fullName>
    </submittedName>
</protein>
<dbReference type="AlphaFoldDB" id="A0AA36CX01"/>
<feature type="non-terminal residue" evidence="1">
    <location>
        <position position="1"/>
    </location>
</feature>
<sequence>MISMFGEFDNAGFTYSGGNEGIAENQDHVMSAAFESITVHSVDDLCRFMKNQTAPPELKLKKLASAFKQIDFYDDDEVRRVAETFAPNLVEGVKKMNHKDAKDIHVLMMLCHMMTDFFGCEFENLELEVLDEMACEVAVVIDPRQYDVFRWHQSIDHHTDYIEDRNKMVTHAAAHFLRPRLDALMQEVVDNTSTMPSEDQMAQITDYFIKYECMRAGWEQSEHKTTRFMNATTFLVRLMRTEHLGMHPRYVIHQLGQQIKWIIKMLGFEWTQRNYETFLLTFTFASIQLYAELDKHDDLAAVDNEALDQWTTVLERGIEYLDLMEGGKEERWLTDEEMLKCLQIIDKGLFHIGDYLLECDRRDVRVPLDTMAVLLRCYSKFTRHGNVVQLEKKYGPRLTELFYRMGRELLAAPNDESCQTIVHAVEILLVNATSLSELPTELCLLLADYLKFDYDEGLKGIDIDREGTFYAGRELLKREDWYTPEGLQLAIDAAQEKVKARSSMLQTQHTRALLEELKKKRDSLNSPPATQE</sequence>